<feature type="compositionally biased region" description="Polar residues" evidence="5">
    <location>
        <begin position="385"/>
        <end position="397"/>
    </location>
</feature>
<dbReference type="EMBL" id="KB445796">
    <property type="protein sequence ID" value="EMD37354.1"/>
    <property type="molecule type" value="Genomic_DNA"/>
</dbReference>
<name>M2PLU4_CERS8</name>
<keyword evidence="2" id="KW-0808">Transferase</keyword>
<evidence type="ECO:0000313" key="8">
    <source>
        <dbReference type="Proteomes" id="UP000016930"/>
    </source>
</evidence>
<dbReference type="HOGENOM" id="CLU_613977_0_0_1"/>
<feature type="transmembrane region" description="Helical" evidence="6">
    <location>
        <begin position="232"/>
        <end position="254"/>
    </location>
</feature>
<feature type="region of interest" description="Disordered" evidence="5">
    <location>
        <begin position="382"/>
        <end position="461"/>
    </location>
</feature>
<dbReference type="Gene3D" id="6.10.250.2930">
    <property type="match status" value="1"/>
</dbReference>
<evidence type="ECO:0000256" key="1">
    <source>
        <dbReference type="ARBA" id="ARBA00011902"/>
    </source>
</evidence>
<keyword evidence="4" id="KW-0829">Tyrosine-protein kinase</keyword>
<evidence type="ECO:0000313" key="7">
    <source>
        <dbReference type="EMBL" id="EMD37354.1"/>
    </source>
</evidence>
<gene>
    <name evidence="7" type="ORF">CERSUDRAFT_94367</name>
</gene>
<keyword evidence="6" id="KW-0472">Membrane</keyword>
<feature type="region of interest" description="Disordered" evidence="5">
    <location>
        <begin position="286"/>
        <end position="328"/>
    </location>
</feature>
<dbReference type="OrthoDB" id="3265734at2759"/>
<feature type="compositionally biased region" description="Polar residues" evidence="5">
    <location>
        <begin position="217"/>
        <end position="229"/>
    </location>
</feature>
<dbReference type="Proteomes" id="UP000016930">
    <property type="component" value="Unassembled WGS sequence"/>
</dbReference>
<feature type="compositionally biased region" description="Polar residues" evidence="5">
    <location>
        <begin position="312"/>
        <end position="326"/>
    </location>
</feature>
<keyword evidence="6" id="KW-0812">Transmembrane</keyword>
<accession>M2PLU4</accession>
<evidence type="ECO:0000256" key="4">
    <source>
        <dbReference type="ARBA" id="ARBA00023137"/>
    </source>
</evidence>
<reference evidence="7 8" key="1">
    <citation type="journal article" date="2012" name="Proc. Natl. Acad. Sci. U.S.A.">
        <title>Comparative genomics of Ceriporiopsis subvermispora and Phanerochaete chrysosporium provide insight into selective ligninolysis.</title>
        <authorList>
            <person name="Fernandez-Fueyo E."/>
            <person name="Ruiz-Duenas F.J."/>
            <person name="Ferreira P."/>
            <person name="Floudas D."/>
            <person name="Hibbett D.S."/>
            <person name="Canessa P."/>
            <person name="Larrondo L.F."/>
            <person name="James T.Y."/>
            <person name="Seelenfreund D."/>
            <person name="Lobos S."/>
            <person name="Polanco R."/>
            <person name="Tello M."/>
            <person name="Honda Y."/>
            <person name="Watanabe T."/>
            <person name="Watanabe T."/>
            <person name="Ryu J.S."/>
            <person name="Kubicek C.P."/>
            <person name="Schmoll M."/>
            <person name="Gaskell J."/>
            <person name="Hammel K.E."/>
            <person name="St John F.J."/>
            <person name="Vanden Wymelenberg A."/>
            <person name="Sabat G."/>
            <person name="Splinter BonDurant S."/>
            <person name="Syed K."/>
            <person name="Yadav J.S."/>
            <person name="Doddapaneni H."/>
            <person name="Subramanian V."/>
            <person name="Lavin J.L."/>
            <person name="Oguiza J.A."/>
            <person name="Perez G."/>
            <person name="Pisabarro A.G."/>
            <person name="Ramirez L."/>
            <person name="Santoyo F."/>
            <person name="Master E."/>
            <person name="Coutinho P.M."/>
            <person name="Henrissat B."/>
            <person name="Lombard V."/>
            <person name="Magnuson J.K."/>
            <person name="Kuees U."/>
            <person name="Hori C."/>
            <person name="Igarashi K."/>
            <person name="Samejima M."/>
            <person name="Held B.W."/>
            <person name="Barry K.W."/>
            <person name="LaButti K.M."/>
            <person name="Lapidus A."/>
            <person name="Lindquist E.A."/>
            <person name="Lucas S.M."/>
            <person name="Riley R."/>
            <person name="Salamov A.A."/>
            <person name="Hoffmeister D."/>
            <person name="Schwenk D."/>
            <person name="Hadar Y."/>
            <person name="Yarden O."/>
            <person name="de Vries R.P."/>
            <person name="Wiebenga A."/>
            <person name="Stenlid J."/>
            <person name="Eastwood D."/>
            <person name="Grigoriev I.V."/>
            <person name="Berka R.M."/>
            <person name="Blanchette R.A."/>
            <person name="Kersten P."/>
            <person name="Martinez A.T."/>
            <person name="Vicuna R."/>
            <person name="Cullen D."/>
        </authorList>
    </citation>
    <scope>NUCLEOTIDE SEQUENCE [LARGE SCALE GENOMIC DNA]</scope>
    <source>
        <strain evidence="7 8">B</strain>
    </source>
</reference>
<dbReference type="GO" id="GO:0004714">
    <property type="term" value="F:transmembrane receptor protein tyrosine kinase activity"/>
    <property type="evidence" value="ECO:0007669"/>
    <property type="project" value="UniProtKB-EC"/>
</dbReference>
<keyword evidence="6" id="KW-1133">Transmembrane helix</keyword>
<evidence type="ECO:0000256" key="5">
    <source>
        <dbReference type="SAM" id="MobiDB-lite"/>
    </source>
</evidence>
<evidence type="ECO:0000256" key="3">
    <source>
        <dbReference type="ARBA" id="ARBA00022777"/>
    </source>
</evidence>
<sequence>MSSSATTNFVDSADTNDITYNPGPNAPWFFTHSTNTAVFDSTLSEIHGAGGATFNFNGELSSSISLSTALEPVITSIGSQVSVVGTVVPATNGSSQPTSTYTVNGATVTFTPDPITGNEQDGRTFFSSPILPFGQYTLDIEIITASAACPYFLDYISFDPTDPNSPTSSSSSSPSSSSSSSSPSSSQHSSQQSSSAQSSSSSSSSQTSSSSSSSPSATNAGATKKSTNTGAIAGGVVGGLAVLVIIAAALFFWLRRRRSPRYSPSAGLFDSPEPHVPRLSPANAAEMAEASPTGGVSQPLLSGDASHPSPPMSGQSSNVGSSTTGSYGLARNEAQFPFPVTAAQVGTSAGSSIPSQSFDASAITQDNLSTLPTSVITHPRVDSASHVSITPDESASQVGARGYGPRPLPAGRQASMSKRELVLAPPPPPPTQYLDSGMRFSSAITPSEIEPMDVPPSYTAD</sequence>
<feature type="compositionally biased region" description="Low complexity" evidence="5">
    <location>
        <begin position="165"/>
        <end position="216"/>
    </location>
</feature>
<dbReference type="InterPro" id="IPR044912">
    <property type="entry name" value="Egfr_JX_dom"/>
</dbReference>
<protein>
    <recommendedName>
        <fullName evidence="1">receptor protein-tyrosine kinase</fullName>
        <ecNumber evidence="1">2.7.10.1</ecNumber>
    </recommendedName>
</protein>
<evidence type="ECO:0000256" key="6">
    <source>
        <dbReference type="SAM" id="Phobius"/>
    </source>
</evidence>
<dbReference type="AlphaFoldDB" id="M2PLU4"/>
<organism evidence="7 8">
    <name type="scientific">Ceriporiopsis subvermispora (strain B)</name>
    <name type="common">White-rot fungus</name>
    <name type="synonym">Gelatoporia subvermispora</name>
    <dbReference type="NCBI Taxonomy" id="914234"/>
    <lineage>
        <taxon>Eukaryota</taxon>
        <taxon>Fungi</taxon>
        <taxon>Dikarya</taxon>
        <taxon>Basidiomycota</taxon>
        <taxon>Agaricomycotina</taxon>
        <taxon>Agaricomycetes</taxon>
        <taxon>Polyporales</taxon>
        <taxon>Gelatoporiaceae</taxon>
        <taxon>Gelatoporia</taxon>
    </lineage>
</organism>
<keyword evidence="8" id="KW-1185">Reference proteome</keyword>
<evidence type="ECO:0000256" key="2">
    <source>
        <dbReference type="ARBA" id="ARBA00022679"/>
    </source>
</evidence>
<feature type="region of interest" description="Disordered" evidence="5">
    <location>
        <begin position="163"/>
        <end position="229"/>
    </location>
</feature>
<dbReference type="EC" id="2.7.10.1" evidence="1"/>
<proteinExistence type="predicted"/>
<keyword evidence="3" id="KW-0418">Kinase</keyword>